<evidence type="ECO:0000313" key="2">
    <source>
        <dbReference type="EMBL" id="OWR43589.1"/>
    </source>
</evidence>
<feature type="compositionally biased region" description="Acidic residues" evidence="1">
    <location>
        <begin position="75"/>
        <end position="86"/>
    </location>
</feature>
<comment type="caution">
    <text evidence="2">The sequence shown here is derived from an EMBL/GenBank/DDBJ whole genome shotgun (WGS) entry which is preliminary data.</text>
</comment>
<evidence type="ECO:0000256" key="1">
    <source>
        <dbReference type="SAM" id="MobiDB-lite"/>
    </source>
</evidence>
<keyword evidence="3" id="KW-1185">Reference proteome</keyword>
<feature type="region of interest" description="Disordered" evidence="1">
    <location>
        <begin position="75"/>
        <end position="139"/>
    </location>
</feature>
<protein>
    <submittedName>
        <fullName evidence="2">BmGATA beta isoform 3</fullName>
    </submittedName>
</protein>
<proteinExistence type="predicted"/>
<reference evidence="2 3" key="1">
    <citation type="journal article" date="2011" name="Cell">
        <title>The monarch butterfly genome yields insights into long-distance migration.</title>
        <authorList>
            <person name="Zhan S."/>
            <person name="Merlin C."/>
            <person name="Boore J.L."/>
            <person name="Reppert S.M."/>
        </authorList>
    </citation>
    <scope>NUCLEOTIDE SEQUENCE [LARGE SCALE GENOMIC DNA]</scope>
    <source>
        <strain evidence="2">F-2</strain>
    </source>
</reference>
<feature type="compositionally biased region" description="Low complexity" evidence="1">
    <location>
        <begin position="87"/>
        <end position="100"/>
    </location>
</feature>
<dbReference type="eggNOG" id="KOG1601">
    <property type="taxonomic scope" value="Eukaryota"/>
</dbReference>
<dbReference type="KEGG" id="dpl:KGM_211446"/>
<accession>A0A212EQ31</accession>
<dbReference type="EMBL" id="AGBW02013330">
    <property type="protein sequence ID" value="OWR43589.1"/>
    <property type="molecule type" value="Genomic_DNA"/>
</dbReference>
<dbReference type="AlphaFoldDB" id="A0A212EQ31"/>
<gene>
    <name evidence="2" type="ORF">KGM_211446</name>
</gene>
<dbReference type="Proteomes" id="UP000007151">
    <property type="component" value="Unassembled WGS sequence"/>
</dbReference>
<evidence type="ECO:0000313" key="3">
    <source>
        <dbReference type="Proteomes" id="UP000007151"/>
    </source>
</evidence>
<sequence length="446" mass="48652">MLRAFYVTSRRSLSRSRGFRRRTCALQVYEERRTPSDKFTRNLHTHIQTHSARQLAELIGSCYLSMEAICRLAEDSSDRDETEGEAECGAVSAASAAGADSPPPPSFGYAPGEELSPSHSRSYQELRPAPAHAHPHATHARDMQAYAHLEESLFKPAGGSTDGAYLRGRSPRPTPSPERREDYRSLHYETYAGAPPPPPPPYTHEHHHHVDGGGGGGGSNSVYSRCSYPTSSSPYFNGDNIGQTQLWSSSAGGSPNYGGTGVMEEYSEAGEAESPGALPAFSRFAPAFAAVTSRPSIVYGANTLASNAYGQSDMWGLNGGRRNHLSAAASLSANYELDIRVAHFIKLSVSCGPSVREHIPVCKDHHLIYIDVHSKYPVNGRGSGRLIFVVLDVCPRRLSLFTHRIRHVPHANISGKRPVTTLRDPLHRHTLATRDTVSSNIEAMWT</sequence>
<feature type="region of interest" description="Disordered" evidence="1">
    <location>
        <begin position="156"/>
        <end position="218"/>
    </location>
</feature>
<feature type="compositionally biased region" description="Basic and acidic residues" evidence="1">
    <location>
        <begin position="177"/>
        <end position="187"/>
    </location>
</feature>
<dbReference type="InParanoid" id="A0A212EQ31"/>
<name>A0A212EQ31_DANPL</name>
<organism evidence="2 3">
    <name type="scientific">Danaus plexippus plexippus</name>
    <dbReference type="NCBI Taxonomy" id="278856"/>
    <lineage>
        <taxon>Eukaryota</taxon>
        <taxon>Metazoa</taxon>
        <taxon>Ecdysozoa</taxon>
        <taxon>Arthropoda</taxon>
        <taxon>Hexapoda</taxon>
        <taxon>Insecta</taxon>
        <taxon>Pterygota</taxon>
        <taxon>Neoptera</taxon>
        <taxon>Endopterygota</taxon>
        <taxon>Lepidoptera</taxon>
        <taxon>Glossata</taxon>
        <taxon>Ditrysia</taxon>
        <taxon>Papilionoidea</taxon>
        <taxon>Nymphalidae</taxon>
        <taxon>Danainae</taxon>
        <taxon>Danaini</taxon>
        <taxon>Danaina</taxon>
        <taxon>Danaus</taxon>
        <taxon>Danaus</taxon>
    </lineage>
</organism>